<dbReference type="GO" id="GO:0006355">
    <property type="term" value="P:regulation of DNA-templated transcription"/>
    <property type="evidence" value="ECO:0007669"/>
    <property type="project" value="InterPro"/>
</dbReference>
<dbReference type="AlphaFoldDB" id="A0AAV5B2C9"/>
<dbReference type="PROSITE" id="PS51063">
    <property type="entry name" value="HTH_CRP_2"/>
    <property type="match status" value="1"/>
</dbReference>
<dbReference type="Proteomes" id="UP001055025">
    <property type="component" value="Unassembled WGS sequence"/>
</dbReference>
<dbReference type="SUPFAM" id="SSF46785">
    <property type="entry name" value="Winged helix' DNA-binding domain"/>
    <property type="match status" value="1"/>
</dbReference>
<evidence type="ECO:0000313" key="6">
    <source>
        <dbReference type="EMBL" id="GJM55003.1"/>
    </source>
</evidence>
<dbReference type="InterPro" id="IPR014710">
    <property type="entry name" value="RmlC-like_jellyroll"/>
</dbReference>
<dbReference type="Pfam" id="PF00027">
    <property type="entry name" value="cNMP_binding"/>
    <property type="match status" value="1"/>
</dbReference>
<evidence type="ECO:0000313" key="7">
    <source>
        <dbReference type="Proteomes" id="UP001055025"/>
    </source>
</evidence>
<feature type="domain" description="Cyclic nucleotide-binding" evidence="4">
    <location>
        <begin position="6"/>
        <end position="111"/>
    </location>
</feature>
<organism evidence="6 7">
    <name type="scientific">Granulimonas faecalis</name>
    <dbReference type="NCBI Taxonomy" id="2894155"/>
    <lineage>
        <taxon>Bacteria</taxon>
        <taxon>Bacillati</taxon>
        <taxon>Actinomycetota</taxon>
        <taxon>Coriobacteriia</taxon>
        <taxon>Coriobacteriales</taxon>
        <taxon>Kribbibacteriaceae</taxon>
        <taxon>Granulimonas</taxon>
    </lineage>
</organism>
<reference evidence="6" key="1">
    <citation type="journal article" date="2022" name="Int. J. Syst. Evol. Microbiol.">
        <title>Granulimonas faecalis gen. nov., sp. nov., and Leptogranulimonas caecicola gen. nov., sp. nov., novel lactate-producing Atopobiaceae bacteria isolated from mouse intestines, and an emended description of the family Atopobiaceae.</title>
        <authorList>
            <person name="Morinaga K."/>
            <person name="Kusada H."/>
            <person name="Sakamoto S."/>
            <person name="Murakami T."/>
            <person name="Toyoda A."/>
            <person name="Mori H."/>
            <person name="Meng X.Y."/>
            <person name="Takashino M."/>
            <person name="Murotomi K."/>
            <person name="Tamaki H."/>
        </authorList>
    </citation>
    <scope>NUCLEOTIDE SEQUENCE</scope>
    <source>
        <strain evidence="6">OPF53</strain>
    </source>
</reference>
<dbReference type="RefSeq" id="WP_135977746.1">
    <property type="nucleotide sequence ID" value="NZ_BQKC01000001.1"/>
</dbReference>
<dbReference type="SMART" id="SM00419">
    <property type="entry name" value="HTH_CRP"/>
    <property type="match status" value="1"/>
</dbReference>
<keyword evidence="2" id="KW-0238">DNA-binding</keyword>
<dbReference type="InterPro" id="IPR012318">
    <property type="entry name" value="HTH_CRP"/>
</dbReference>
<accession>A0AAV5B2C9</accession>
<feature type="domain" description="HTH crp-type" evidence="5">
    <location>
        <begin position="145"/>
        <end position="214"/>
    </location>
</feature>
<dbReference type="InterPro" id="IPR036390">
    <property type="entry name" value="WH_DNA-bd_sf"/>
</dbReference>
<evidence type="ECO:0000256" key="3">
    <source>
        <dbReference type="ARBA" id="ARBA00023163"/>
    </source>
</evidence>
<keyword evidence="3" id="KW-0804">Transcription</keyword>
<sequence>MVESRLLAGVGEGDLDRLAQMVGFSLRGCAQGERLLSRGDVGVWAGLVVEGRVRMEAADGLGQTAVIGWAAPGEVFAEAYAVLGDEPLMVDVVADTDGRVLWFDAARLLELSGDPVCAPVARNLSEILARRNVGLSRRALHTAPRTIRGKVMAYLTAAREARGVGEGEWFEVPVGRQQLADYLGVDRSALSRELGRMAREGLVAVAGRRFRIGG</sequence>
<evidence type="ECO:0000259" key="5">
    <source>
        <dbReference type="PROSITE" id="PS51063"/>
    </source>
</evidence>
<evidence type="ECO:0000256" key="1">
    <source>
        <dbReference type="ARBA" id="ARBA00023015"/>
    </source>
</evidence>
<dbReference type="InterPro" id="IPR000595">
    <property type="entry name" value="cNMP-bd_dom"/>
</dbReference>
<dbReference type="Gene3D" id="2.60.120.10">
    <property type="entry name" value="Jelly Rolls"/>
    <property type="match status" value="1"/>
</dbReference>
<comment type="caution">
    <text evidence="6">The sequence shown here is derived from an EMBL/GenBank/DDBJ whole genome shotgun (WGS) entry which is preliminary data.</text>
</comment>
<gene>
    <name evidence="6" type="ORF">ATOP_06580</name>
</gene>
<dbReference type="PROSITE" id="PS50042">
    <property type="entry name" value="CNMP_BINDING_3"/>
    <property type="match status" value="1"/>
</dbReference>
<protein>
    <submittedName>
        <fullName evidence="6">Cyclic nucleotide-binding protein</fullName>
    </submittedName>
</protein>
<evidence type="ECO:0000259" key="4">
    <source>
        <dbReference type="PROSITE" id="PS50042"/>
    </source>
</evidence>
<evidence type="ECO:0000256" key="2">
    <source>
        <dbReference type="ARBA" id="ARBA00023125"/>
    </source>
</evidence>
<keyword evidence="7" id="KW-1185">Reference proteome</keyword>
<dbReference type="GO" id="GO:0003677">
    <property type="term" value="F:DNA binding"/>
    <property type="evidence" value="ECO:0007669"/>
    <property type="project" value="UniProtKB-KW"/>
</dbReference>
<dbReference type="SUPFAM" id="SSF51206">
    <property type="entry name" value="cAMP-binding domain-like"/>
    <property type="match status" value="1"/>
</dbReference>
<proteinExistence type="predicted"/>
<dbReference type="InterPro" id="IPR018490">
    <property type="entry name" value="cNMP-bd_dom_sf"/>
</dbReference>
<dbReference type="EMBL" id="BQKC01000001">
    <property type="protein sequence ID" value="GJM55003.1"/>
    <property type="molecule type" value="Genomic_DNA"/>
</dbReference>
<keyword evidence="1" id="KW-0805">Transcription regulation</keyword>
<dbReference type="CDD" id="cd00038">
    <property type="entry name" value="CAP_ED"/>
    <property type="match status" value="1"/>
</dbReference>
<dbReference type="Pfam" id="PF13545">
    <property type="entry name" value="HTH_Crp_2"/>
    <property type="match status" value="1"/>
</dbReference>
<name>A0AAV5B2C9_9ACTN</name>